<keyword evidence="3" id="KW-1185">Reference proteome</keyword>
<dbReference type="eggNOG" id="COG1430">
    <property type="taxonomic scope" value="Bacteria"/>
</dbReference>
<dbReference type="STRING" id="365046.Rta_21870"/>
<evidence type="ECO:0000256" key="1">
    <source>
        <dbReference type="SAM" id="SignalP"/>
    </source>
</evidence>
<accession>F5XZS2</accession>
<name>F5XZS2_RAMTT</name>
<proteinExistence type="predicted"/>
<feature type="chain" id="PRO_5003331215" evidence="1">
    <location>
        <begin position="27"/>
        <end position="156"/>
    </location>
</feature>
<dbReference type="EMBL" id="CP000245">
    <property type="protein sequence ID" value="AEG93283.1"/>
    <property type="molecule type" value="Genomic_DNA"/>
</dbReference>
<evidence type="ECO:0000313" key="3">
    <source>
        <dbReference type="Proteomes" id="UP000008385"/>
    </source>
</evidence>
<dbReference type="Pfam" id="PF02643">
    <property type="entry name" value="DUF192"/>
    <property type="match status" value="1"/>
</dbReference>
<dbReference type="AlphaFoldDB" id="F5XZS2"/>
<dbReference type="PANTHER" id="PTHR37953:SF1">
    <property type="entry name" value="UPF0127 PROTEIN MJ1496"/>
    <property type="match status" value="1"/>
</dbReference>
<dbReference type="KEGG" id="rta:Rta_21870"/>
<dbReference type="Gene3D" id="2.60.120.1140">
    <property type="entry name" value="Protein of unknown function DUF192"/>
    <property type="match status" value="1"/>
</dbReference>
<organism evidence="2 3">
    <name type="scientific">Ramlibacter tataouinensis (strain ATCC BAA-407 / DSM 14655 / LMG 21543 / TTB310)</name>
    <dbReference type="NCBI Taxonomy" id="365046"/>
    <lineage>
        <taxon>Bacteria</taxon>
        <taxon>Pseudomonadati</taxon>
        <taxon>Pseudomonadota</taxon>
        <taxon>Betaproteobacteria</taxon>
        <taxon>Burkholderiales</taxon>
        <taxon>Comamonadaceae</taxon>
        <taxon>Ramlibacter</taxon>
    </lineage>
</organism>
<gene>
    <name evidence="2" type="ordered locus">Rta_21870</name>
</gene>
<feature type="signal peptide" evidence="1">
    <location>
        <begin position="1"/>
        <end position="26"/>
    </location>
</feature>
<dbReference type="InterPro" id="IPR038695">
    <property type="entry name" value="Saro_0823-like_sf"/>
</dbReference>
<reference evidence="2 3" key="2">
    <citation type="journal article" date="2011" name="PLoS ONE">
        <title>The Cyst-Dividing Bacterium Ramlibacter tataouinensis TTB310 Genome Reveals a Well-Stocked Toolbox for Adaptation to a Desert Environment.</title>
        <authorList>
            <person name="De Luca G."/>
            <person name="Barakat M."/>
            <person name="Ortet P."/>
            <person name="Fochesato S."/>
            <person name="Jourlin-Castelli C."/>
            <person name="Ansaldi M."/>
            <person name="Py B."/>
            <person name="Fichant G."/>
            <person name="Coutinho P.M."/>
            <person name="Voulhoux R."/>
            <person name="Bastien O."/>
            <person name="Marechal E."/>
            <person name="Henrissat B."/>
            <person name="Quentin Y."/>
            <person name="Noirot P."/>
            <person name="Filloux A."/>
            <person name="Mejean V."/>
            <person name="Dubow M.S."/>
            <person name="Barras F."/>
            <person name="Barbe V."/>
            <person name="Weissenbach J."/>
            <person name="Mihalcescu I."/>
            <person name="Vermeglio A."/>
            <person name="Achouak W."/>
            <person name="Heulin T."/>
        </authorList>
    </citation>
    <scope>NUCLEOTIDE SEQUENCE [LARGE SCALE GENOMIC DNA]</scope>
    <source>
        <strain evidence="3">ATCC BAA-407 / DSM 14655 / LMG 21543 / TTB310</strain>
    </source>
</reference>
<dbReference type="HOGENOM" id="CLU_097039_0_0_4"/>
<sequence>MATMLQMKTLLLALTTATLAFAPAWAQTQEPQLNLPRAKLSAGMHQIDAQVAGTPGQRATGLMWRREMPQHEGMLFVFDQPSVQCFWMMNTLIPLSAAFLADDGSIVNVADMQARSPESHCSAKPVRYVLEMNQGWFAKKGLKPGDKLSGGPFARR</sequence>
<dbReference type="PANTHER" id="PTHR37953">
    <property type="entry name" value="UPF0127 PROTEIN MJ1496"/>
    <property type="match status" value="1"/>
</dbReference>
<reference evidence="3" key="1">
    <citation type="submission" date="2006-01" db="EMBL/GenBank/DDBJ databases">
        <title>Genome of the cyst-dividing bacterium Ramlibacter tataouinensis.</title>
        <authorList>
            <person name="Barakat M."/>
            <person name="Ortet P."/>
            <person name="De Luca G."/>
            <person name="Jourlin-Castelli C."/>
            <person name="Ansaldi M."/>
            <person name="Py B."/>
            <person name="Fichant G."/>
            <person name="Coutinho P."/>
            <person name="Voulhoux R."/>
            <person name="Bastien O."/>
            <person name="Roy S."/>
            <person name="Marechal E."/>
            <person name="Henrissat B."/>
            <person name="Quentin Y."/>
            <person name="Noirot P."/>
            <person name="Filloux A."/>
            <person name="Mejean V."/>
            <person name="DuBow M."/>
            <person name="Barras F."/>
            <person name="Heulin T."/>
        </authorList>
    </citation>
    <scope>NUCLEOTIDE SEQUENCE [LARGE SCALE GENOMIC DNA]</scope>
    <source>
        <strain evidence="3">ATCC BAA-407 / DSM 14655 / LMG 21543 / TTB310</strain>
    </source>
</reference>
<keyword evidence="1" id="KW-0732">Signal</keyword>
<protein>
    <submittedName>
        <fullName evidence="2">Uncharacterized protein</fullName>
    </submittedName>
</protein>
<dbReference type="InterPro" id="IPR003795">
    <property type="entry name" value="DUF192"/>
</dbReference>
<evidence type="ECO:0000313" key="2">
    <source>
        <dbReference type="EMBL" id="AEG93283.1"/>
    </source>
</evidence>
<dbReference type="Proteomes" id="UP000008385">
    <property type="component" value="Chromosome"/>
</dbReference>